<dbReference type="Gene3D" id="3.40.630.10">
    <property type="entry name" value="Zn peptidases"/>
    <property type="match status" value="2"/>
</dbReference>
<protein>
    <recommendedName>
        <fullName evidence="5">Succinylglutamate desuccinylase / Aspartoacylase family</fullName>
    </recommendedName>
</protein>
<keyword evidence="2" id="KW-0732">Signal</keyword>
<evidence type="ECO:0000256" key="2">
    <source>
        <dbReference type="SAM" id="SignalP"/>
    </source>
</evidence>
<dbReference type="SUPFAM" id="SSF53187">
    <property type="entry name" value="Zn-dependent exopeptidases"/>
    <property type="match status" value="1"/>
</dbReference>
<dbReference type="EMBL" id="FP929056">
    <property type="protein sequence ID" value="CBL28607.1"/>
    <property type="molecule type" value="Genomic_DNA"/>
</dbReference>
<dbReference type="Proteomes" id="UP000008957">
    <property type="component" value="Chromosome"/>
</dbReference>
<name>A0AB94IY32_9BACT</name>
<gene>
    <name evidence="3" type="ORF">SY1_16320</name>
</gene>
<evidence type="ECO:0000313" key="3">
    <source>
        <dbReference type="EMBL" id="CBL28607.1"/>
    </source>
</evidence>
<evidence type="ECO:0008006" key="5">
    <source>
        <dbReference type="Google" id="ProtNLM"/>
    </source>
</evidence>
<feature type="chain" id="PRO_5044506244" description="Succinylglutamate desuccinylase / Aspartoacylase family" evidence="2">
    <location>
        <begin position="33"/>
        <end position="375"/>
    </location>
</feature>
<sequence length="375" mass="41015">MSFMSYAKLRRAAALAALMALCLVRAPAGAEAAFFRPDVRPGYGVTKIGWLSDYCAPLKGTNLDAPVYFMEGAKPGATMLILGGTHPREIAGHTAALVAVENARVLEGRLIVVPALNASGYGLHDKATNLPRSHRIETRSGARLLPLGDRRVDVVDQGQPDPDQYRHQSGEVIPGSKGGDGAETRNINRAYPGLPDGTPTQQVAYAVVQLVRSEDVVLEVDMHEADTPSWCLDPRTGETRQGGRLAYMLICNPRPEAMEIGAEVVVNVGDAVGFPLKIEQSNRKFRGLSHLEIGDATPCLSFLFETPNPGQDDWREAPDIIRDVRFPLKHRVGLQQQVFQELVNVYNAGHDRHLVIEGLPDYRTLMEQDVGAWLN</sequence>
<dbReference type="AlphaFoldDB" id="A0AB94IY32"/>
<keyword evidence="4" id="KW-1185">Reference proteome</keyword>
<dbReference type="KEGG" id="sbr:SY1_16320"/>
<reference evidence="3 4" key="2">
    <citation type="submission" date="2010-03" db="EMBL/GenBank/DDBJ databases">
        <authorList>
            <person name="Pajon A."/>
        </authorList>
    </citation>
    <scope>NUCLEOTIDE SEQUENCE [LARGE SCALE GENOMIC DNA]</scope>
    <source>
        <strain evidence="3 4">SGP1</strain>
    </source>
</reference>
<feature type="signal peptide" evidence="2">
    <location>
        <begin position="1"/>
        <end position="32"/>
    </location>
</feature>
<proteinExistence type="predicted"/>
<organism evidence="3 4">
    <name type="scientific">Fretibacterium fastidiosum</name>
    <dbReference type="NCBI Taxonomy" id="651822"/>
    <lineage>
        <taxon>Bacteria</taxon>
        <taxon>Thermotogati</taxon>
        <taxon>Synergistota</taxon>
        <taxon>Synergistia</taxon>
        <taxon>Synergistales</taxon>
        <taxon>Aminobacteriaceae</taxon>
        <taxon>Fretibacterium</taxon>
    </lineage>
</organism>
<feature type="region of interest" description="Disordered" evidence="1">
    <location>
        <begin position="156"/>
        <end position="182"/>
    </location>
</feature>
<evidence type="ECO:0000256" key="1">
    <source>
        <dbReference type="SAM" id="MobiDB-lite"/>
    </source>
</evidence>
<evidence type="ECO:0000313" key="4">
    <source>
        <dbReference type="Proteomes" id="UP000008957"/>
    </source>
</evidence>
<dbReference type="RefSeq" id="WP_015556754.1">
    <property type="nucleotide sequence ID" value="NC_021038.1"/>
</dbReference>
<reference evidence="4" key="1">
    <citation type="submission" date="2010-03" db="EMBL/GenBank/DDBJ databases">
        <title>The genome sequence of Synergistetes sp. SGP1.</title>
        <authorList>
            <consortium name="metaHIT consortium -- http://www.metahit.eu/"/>
            <person name="Pajon A."/>
            <person name="Turner K."/>
            <person name="Parkhill J."/>
            <person name="Wade W."/>
            <person name="Vartoukian S."/>
        </authorList>
    </citation>
    <scope>NUCLEOTIDE SEQUENCE [LARGE SCALE GENOMIC DNA]</scope>
    <source>
        <strain evidence="4">SGP1</strain>
    </source>
</reference>
<accession>A0AB94IY32</accession>